<dbReference type="InterPro" id="IPR006145">
    <property type="entry name" value="PsdUridine_synth_RsuA/RluA"/>
</dbReference>
<dbReference type="PANTHER" id="PTHR21600:SF44">
    <property type="entry name" value="RIBOSOMAL LARGE SUBUNIT PSEUDOURIDINE SYNTHASE D"/>
    <property type="match status" value="1"/>
</dbReference>
<gene>
    <name evidence="8" type="ORF">C3942_08190</name>
</gene>
<comment type="similarity">
    <text evidence="1 6">Belongs to the pseudouridine synthase RluA family.</text>
</comment>
<dbReference type="Pfam" id="PF01479">
    <property type="entry name" value="S4"/>
    <property type="match status" value="1"/>
</dbReference>
<dbReference type="GO" id="GO:0000455">
    <property type="term" value="P:enzyme-directed rRNA pseudouridine synthesis"/>
    <property type="evidence" value="ECO:0007669"/>
    <property type="project" value="UniProtKB-ARBA"/>
</dbReference>
<dbReference type="PROSITE" id="PS01129">
    <property type="entry name" value="PSI_RLU"/>
    <property type="match status" value="1"/>
</dbReference>
<dbReference type="InterPro" id="IPR050188">
    <property type="entry name" value="RluA_PseudoU_synthase"/>
</dbReference>
<dbReference type="SUPFAM" id="SSF55174">
    <property type="entry name" value="Alpha-L RNA-binding motif"/>
    <property type="match status" value="1"/>
</dbReference>
<dbReference type="CDD" id="cd00165">
    <property type="entry name" value="S4"/>
    <property type="match status" value="1"/>
</dbReference>
<dbReference type="InterPro" id="IPR036986">
    <property type="entry name" value="S4_RNA-bd_sf"/>
</dbReference>
<dbReference type="Pfam" id="PF00849">
    <property type="entry name" value="PseudoU_synth_2"/>
    <property type="match status" value="1"/>
</dbReference>
<dbReference type="SMART" id="SM00363">
    <property type="entry name" value="S4"/>
    <property type="match status" value="1"/>
</dbReference>
<evidence type="ECO:0000259" key="7">
    <source>
        <dbReference type="SMART" id="SM00363"/>
    </source>
</evidence>
<dbReference type="PANTHER" id="PTHR21600">
    <property type="entry name" value="MITOCHONDRIAL RNA PSEUDOURIDINE SYNTHASE"/>
    <property type="match status" value="1"/>
</dbReference>
<dbReference type="SUPFAM" id="SSF55120">
    <property type="entry name" value="Pseudouridine synthase"/>
    <property type="match status" value="1"/>
</dbReference>
<dbReference type="NCBIfam" id="NF008385">
    <property type="entry name" value="PRK11180.1"/>
    <property type="match status" value="1"/>
</dbReference>
<dbReference type="PROSITE" id="PS50889">
    <property type="entry name" value="S4"/>
    <property type="match status" value="1"/>
</dbReference>
<evidence type="ECO:0000256" key="1">
    <source>
        <dbReference type="ARBA" id="ARBA00010876"/>
    </source>
</evidence>
<dbReference type="EC" id="5.4.99.-" evidence="6"/>
<sequence length="320" mass="35363">MADEEDLLLTATVPQDLAGSRLDAACARLFDPFSRSRLQGWIEEGRLRVNGETVTRGRQPVVAGDALELDAVPPQDTTVQPQDIPLDIAHADKHIAVIRKPAGLTVHPGAGQRDGTLQNALLHHFPQTAGVPRAGIVHRLDKDTSGLLVVALDLAAHAKLVADIGRRDFRREYDAVVHGTLIAGATIDLPIGRHPRERVKMAVVEGLRGREAVTHYRVQERFPGHTHLRLKLETGRTHQIRVHLSHLRHPIVGDTLYGGDVVRGSGMSERLRETLKGFPRQALHARELELEHPKTGKRIGWTCEPPADMQGLLEMLRVEQ</sequence>
<comment type="catalytic activity">
    <reaction evidence="3">
        <text>uridine(1911/1915/1917) in 23S rRNA = pseudouridine(1911/1915/1917) in 23S rRNA</text>
        <dbReference type="Rhea" id="RHEA:42524"/>
        <dbReference type="Rhea" id="RHEA-COMP:10097"/>
        <dbReference type="Rhea" id="RHEA-COMP:10098"/>
        <dbReference type="ChEBI" id="CHEBI:65314"/>
        <dbReference type="ChEBI" id="CHEBI:65315"/>
        <dbReference type="EC" id="5.4.99.23"/>
    </reaction>
</comment>
<accession>A0A2S5TIJ9</accession>
<evidence type="ECO:0000256" key="3">
    <source>
        <dbReference type="ARBA" id="ARBA00036882"/>
    </source>
</evidence>
<reference evidence="8 9" key="1">
    <citation type="submission" date="2018-02" db="EMBL/GenBank/DDBJ databases">
        <title>Genome sequencing of Solimonas sp. HR-BB.</title>
        <authorList>
            <person name="Lee Y."/>
            <person name="Jeon C.O."/>
        </authorList>
    </citation>
    <scope>NUCLEOTIDE SEQUENCE [LARGE SCALE GENOMIC DNA]</scope>
    <source>
        <strain evidence="8 9">HR-BB</strain>
    </source>
</reference>
<feature type="active site" evidence="4">
    <location>
        <position position="141"/>
    </location>
</feature>
<proteinExistence type="inferred from homology"/>
<dbReference type="Gene3D" id="3.30.2350.10">
    <property type="entry name" value="Pseudouridine synthase"/>
    <property type="match status" value="1"/>
</dbReference>
<organism evidence="8 9">
    <name type="scientific">Solimonas fluminis</name>
    <dbReference type="NCBI Taxonomy" id="2086571"/>
    <lineage>
        <taxon>Bacteria</taxon>
        <taxon>Pseudomonadati</taxon>
        <taxon>Pseudomonadota</taxon>
        <taxon>Gammaproteobacteria</taxon>
        <taxon>Nevskiales</taxon>
        <taxon>Nevskiaceae</taxon>
        <taxon>Solimonas</taxon>
    </lineage>
</organism>
<dbReference type="AlphaFoldDB" id="A0A2S5TIJ9"/>
<keyword evidence="2 6" id="KW-0413">Isomerase</keyword>
<comment type="caution">
    <text evidence="8">The sequence shown here is derived from an EMBL/GenBank/DDBJ whole genome shotgun (WGS) entry which is preliminary data.</text>
</comment>
<dbReference type="Gene3D" id="3.10.290.10">
    <property type="entry name" value="RNA-binding S4 domain"/>
    <property type="match status" value="1"/>
</dbReference>
<feature type="domain" description="RNA-binding S4" evidence="7">
    <location>
        <begin position="20"/>
        <end position="78"/>
    </location>
</feature>
<dbReference type="NCBIfam" id="TIGR00005">
    <property type="entry name" value="rluA_subfam"/>
    <property type="match status" value="1"/>
</dbReference>
<dbReference type="InterPro" id="IPR006225">
    <property type="entry name" value="PsdUridine_synth_RluC/D"/>
</dbReference>
<name>A0A2S5TIJ9_9GAMM</name>
<dbReference type="OrthoDB" id="9807829at2"/>
<dbReference type="InterPro" id="IPR020103">
    <property type="entry name" value="PsdUridine_synth_cat_dom_sf"/>
</dbReference>
<evidence type="ECO:0000256" key="2">
    <source>
        <dbReference type="ARBA" id="ARBA00023235"/>
    </source>
</evidence>
<dbReference type="Proteomes" id="UP000238220">
    <property type="component" value="Unassembled WGS sequence"/>
</dbReference>
<comment type="function">
    <text evidence="6">Responsible for synthesis of pseudouridine from uracil.</text>
</comment>
<protein>
    <recommendedName>
        <fullName evidence="6">Pseudouridine synthase</fullName>
        <ecNumber evidence="6">5.4.99.-</ecNumber>
    </recommendedName>
</protein>
<keyword evidence="5" id="KW-0694">RNA-binding</keyword>
<comment type="catalytic activity">
    <reaction evidence="6">
        <text>a uridine in RNA = a pseudouridine in RNA</text>
        <dbReference type="Rhea" id="RHEA:48348"/>
        <dbReference type="Rhea" id="RHEA-COMP:12068"/>
        <dbReference type="Rhea" id="RHEA-COMP:12069"/>
        <dbReference type="ChEBI" id="CHEBI:65314"/>
        <dbReference type="ChEBI" id="CHEBI:65315"/>
    </reaction>
</comment>
<dbReference type="GO" id="GO:0160140">
    <property type="term" value="F:23S rRNA pseudouridine(1911/1915/1917) synthase activity"/>
    <property type="evidence" value="ECO:0007669"/>
    <property type="project" value="UniProtKB-EC"/>
</dbReference>
<evidence type="ECO:0000313" key="8">
    <source>
        <dbReference type="EMBL" id="PPE74791.1"/>
    </source>
</evidence>
<dbReference type="CDD" id="cd02869">
    <property type="entry name" value="PseudoU_synth_RluA_like"/>
    <property type="match status" value="1"/>
</dbReference>
<dbReference type="GO" id="GO:0003723">
    <property type="term" value="F:RNA binding"/>
    <property type="evidence" value="ECO:0007669"/>
    <property type="project" value="UniProtKB-KW"/>
</dbReference>
<dbReference type="EMBL" id="PSNW01000003">
    <property type="protein sequence ID" value="PPE74791.1"/>
    <property type="molecule type" value="Genomic_DNA"/>
</dbReference>
<evidence type="ECO:0000256" key="4">
    <source>
        <dbReference type="PIRSR" id="PIRSR606225-1"/>
    </source>
</evidence>
<dbReference type="InterPro" id="IPR002942">
    <property type="entry name" value="S4_RNA-bd"/>
</dbReference>
<evidence type="ECO:0000256" key="6">
    <source>
        <dbReference type="RuleBase" id="RU362028"/>
    </source>
</evidence>
<evidence type="ECO:0000256" key="5">
    <source>
        <dbReference type="PROSITE-ProRule" id="PRU00182"/>
    </source>
</evidence>
<keyword evidence="9" id="KW-1185">Reference proteome</keyword>
<evidence type="ECO:0000313" key="9">
    <source>
        <dbReference type="Proteomes" id="UP000238220"/>
    </source>
</evidence>
<dbReference type="InterPro" id="IPR006224">
    <property type="entry name" value="PsdUridine_synth_RluA-like_CS"/>
</dbReference>